<evidence type="ECO:0000313" key="3">
    <source>
        <dbReference type="EMBL" id="QMW90843.1"/>
    </source>
</evidence>
<accession>A0A427SNZ9</accession>
<dbReference type="EMBL" id="BKBC01000074">
    <property type="protein sequence ID" value="GEQ23061.1"/>
    <property type="molecule type" value="Genomic_DNA"/>
</dbReference>
<protein>
    <submittedName>
        <fullName evidence="2">Fe-S cluster assembly protein SufD</fullName>
    </submittedName>
    <submittedName>
        <fullName evidence="3">SufD family Fe-S cluster assembly protein</fullName>
    </submittedName>
</protein>
<dbReference type="GeneID" id="92944035"/>
<dbReference type="InterPro" id="IPR055346">
    <property type="entry name" value="Fe-S_cluster_assembly_SufBD"/>
</dbReference>
<dbReference type="Proteomes" id="UP000321089">
    <property type="component" value="Unassembled WGS sequence"/>
</dbReference>
<gene>
    <name evidence="2" type="ORF">CBU02nite_35670</name>
    <name evidence="3" type="ORF">FF104_07680</name>
</gene>
<organism evidence="2 4">
    <name type="scientific">Clostridium butyricum</name>
    <dbReference type="NCBI Taxonomy" id="1492"/>
    <lineage>
        <taxon>Bacteria</taxon>
        <taxon>Bacillati</taxon>
        <taxon>Bacillota</taxon>
        <taxon>Clostridia</taxon>
        <taxon>Eubacteriales</taxon>
        <taxon>Clostridiaceae</taxon>
        <taxon>Clostridium</taxon>
    </lineage>
</organism>
<dbReference type="EMBL" id="CP040626">
    <property type="protein sequence ID" value="QMW90843.1"/>
    <property type="molecule type" value="Genomic_DNA"/>
</dbReference>
<reference evidence="3 5" key="1">
    <citation type="submission" date="2019-05" db="EMBL/GenBank/DDBJ databases">
        <authorList>
            <person name="Schori C."/>
            <person name="Ahrens C."/>
        </authorList>
    </citation>
    <scope>NUCLEOTIDE SEQUENCE [LARGE SCALE GENOMIC DNA]</scope>
    <source>
        <strain evidence="3 5">DSM 10702</strain>
    </source>
</reference>
<evidence type="ECO:0000313" key="4">
    <source>
        <dbReference type="Proteomes" id="UP000321089"/>
    </source>
</evidence>
<feature type="domain" description="SUF system FeS cluster assembly SufBD core" evidence="1">
    <location>
        <begin position="84"/>
        <end position="303"/>
    </location>
</feature>
<dbReference type="AlphaFoldDB" id="A0A427SNZ9"/>
<dbReference type="Proteomes" id="UP000515243">
    <property type="component" value="Chromosome 1"/>
</dbReference>
<dbReference type="Pfam" id="PF01458">
    <property type="entry name" value="SUFBD_core"/>
    <property type="match status" value="1"/>
</dbReference>
<dbReference type="PANTHER" id="PTHR30508:SF6">
    <property type="entry name" value="UPF0051 PROTEIN MJ0034"/>
    <property type="match status" value="1"/>
</dbReference>
<dbReference type="GO" id="GO:0016226">
    <property type="term" value="P:iron-sulfur cluster assembly"/>
    <property type="evidence" value="ECO:0007669"/>
    <property type="project" value="InterPro"/>
</dbReference>
<dbReference type="PANTHER" id="PTHR30508">
    <property type="entry name" value="FES CLUSTER ASSEMBLY PROTEIN SUF"/>
    <property type="match status" value="1"/>
</dbReference>
<name>A0A427SNZ9_CLOBU</name>
<sequence>MDDIQKNLLKEISDLHSIPEGAFNIRIDGAVALRNTTANVDIVPKKDKSGIDIYIKENTKNESVHIPVILSQTGMTELVYNDFHIGENADVTIVAGCGIHNEGSEKAEHDGIHTFYIGKNAKVKYVEKHYGEGDGTGERVLNPETIVNIEDGGYMEMETTQIKGVDSTKRTTKAILEDNATLVIKEKIMTHGSQFAETEFEVDLNGENSSTNVISRSVAKDNSKQVFLSKINGNNKCAGHTECDAIIMDNACVKAIPEITANNIDASLIHEAAIGKIAGEQLIKLMTLGLTEKEAEEQIVSGFLK</sequence>
<dbReference type="SUPFAM" id="SSF101960">
    <property type="entry name" value="Stabilizer of iron transporter SufD"/>
    <property type="match status" value="1"/>
</dbReference>
<dbReference type="RefSeq" id="WP_002579986.1">
    <property type="nucleotide sequence ID" value="NZ_AP019716.1"/>
</dbReference>
<proteinExistence type="predicted"/>
<evidence type="ECO:0000313" key="2">
    <source>
        <dbReference type="EMBL" id="GEQ23061.1"/>
    </source>
</evidence>
<dbReference type="KEGG" id="cbut:ATN24_09330"/>
<evidence type="ECO:0000259" key="1">
    <source>
        <dbReference type="Pfam" id="PF01458"/>
    </source>
</evidence>
<dbReference type="InterPro" id="IPR037284">
    <property type="entry name" value="SUF_FeS_clus_asmbl_SufBD_sf"/>
</dbReference>
<reference evidence="2 4" key="2">
    <citation type="submission" date="2019-07" db="EMBL/GenBank/DDBJ databases">
        <title>Whole genome shotgun sequence of Clostridium butyricum NBRC 3858.</title>
        <authorList>
            <person name="Hosoyama A."/>
            <person name="Uohara A."/>
            <person name="Ohji S."/>
            <person name="Ichikawa N."/>
        </authorList>
    </citation>
    <scope>NUCLEOTIDE SEQUENCE [LARGE SCALE GENOMIC DNA]</scope>
    <source>
        <strain evidence="2 4">NBRC 3858</strain>
    </source>
</reference>
<dbReference type="InterPro" id="IPR000825">
    <property type="entry name" value="SUF_FeS_clus_asmbl_SufBD_core"/>
</dbReference>
<dbReference type="OrthoDB" id="9782689at2"/>
<evidence type="ECO:0000313" key="5">
    <source>
        <dbReference type="Proteomes" id="UP000515243"/>
    </source>
</evidence>